<dbReference type="GO" id="GO:0004113">
    <property type="term" value="F:2',3'-cyclic-nucleotide 3'-phosphodiesterase activity"/>
    <property type="evidence" value="ECO:0007669"/>
    <property type="project" value="InterPro"/>
</dbReference>
<keyword evidence="3" id="KW-0436">Ligase</keyword>
<comment type="caution">
    <text evidence="3">The sequence shown here is derived from an EMBL/GenBank/DDBJ whole genome shotgun (WGS) entry which is preliminary data.</text>
</comment>
<evidence type="ECO:0000313" key="3">
    <source>
        <dbReference type="EMBL" id="PKQ60375.1"/>
    </source>
</evidence>
<dbReference type="PANTHER" id="PTHR35561:SF1">
    <property type="entry name" value="RNA 2',3'-CYCLIC PHOSPHODIESTERASE"/>
    <property type="match status" value="1"/>
</dbReference>
<dbReference type="SUPFAM" id="SSF55144">
    <property type="entry name" value="LigT-like"/>
    <property type="match status" value="1"/>
</dbReference>
<dbReference type="EC" id="3.1.4.58" evidence="2"/>
<dbReference type="NCBIfam" id="TIGR02258">
    <property type="entry name" value="2_5_ligase"/>
    <property type="match status" value="1"/>
</dbReference>
<keyword evidence="4" id="KW-1185">Reference proteome</keyword>
<dbReference type="GO" id="GO:0016874">
    <property type="term" value="F:ligase activity"/>
    <property type="evidence" value="ECO:0007669"/>
    <property type="project" value="UniProtKB-KW"/>
</dbReference>
<dbReference type="EMBL" id="MVDD01000027">
    <property type="protein sequence ID" value="PKQ60375.1"/>
    <property type="molecule type" value="Genomic_DNA"/>
</dbReference>
<evidence type="ECO:0000256" key="2">
    <source>
        <dbReference type="HAMAP-Rule" id="MF_01940"/>
    </source>
</evidence>
<dbReference type="OrthoDB" id="9789350at2"/>
<comment type="function">
    <text evidence="2">Hydrolyzes RNA 2',3'-cyclic phosphodiester to an RNA 2'-phosphomonoester.</text>
</comment>
<gene>
    <name evidence="3" type="ORF">BZG02_19520</name>
</gene>
<dbReference type="HAMAP" id="MF_01940">
    <property type="entry name" value="RNA_CPDase"/>
    <property type="match status" value="1"/>
</dbReference>
<dbReference type="RefSeq" id="WP_101263438.1">
    <property type="nucleotide sequence ID" value="NZ_MVDD01000027.1"/>
</dbReference>
<organism evidence="3 4">
    <name type="scientific">Labilibaculum filiforme</name>
    <dbReference type="NCBI Taxonomy" id="1940526"/>
    <lineage>
        <taxon>Bacteria</taxon>
        <taxon>Pseudomonadati</taxon>
        <taxon>Bacteroidota</taxon>
        <taxon>Bacteroidia</taxon>
        <taxon>Marinilabiliales</taxon>
        <taxon>Marinifilaceae</taxon>
        <taxon>Labilibaculum</taxon>
    </lineage>
</organism>
<comment type="catalytic activity">
    <reaction evidence="2">
        <text>a 3'-end 2',3'-cyclophospho-ribonucleotide-RNA + H2O = a 3'-end 2'-phospho-ribonucleotide-RNA + H(+)</text>
        <dbReference type="Rhea" id="RHEA:11828"/>
        <dbReference type="Rhea" id="RHEA-COMP:10464"/>
        <dbReference type="Rhea" id="RHEA-COMP:17353"/>
        <dbReference type="ChEBI" id="CHEBI:15377"/>
        <dbReference type="ChEBI" id="CHEBI:15378"/>
        <dbReference type="ChEBI" id="CHEBI:83064"/>
        <dbReference type="ChEBI" id="CHEBI:173113"/>
        <dbReference type="EC" id="3.1.4.58"/>
    </reaction>
</comment>
<protein>
    <recommendedName>
        <fullName evidence="2">RNA 2',3'-cyclic phosphodiesterase</fullName>
        <shortName evidence="2">RNA 2',3'-CPDase</shortName>
        <ecNumber evidence="2">3.1.4.58</ecNumber>
    </recommendedName>
</protein>
<accession>A0A2N3HQN9</accession>
<proteinExistence type="inferred from homology"/>
<dbReference type="Pfam" id="PF13563">
    <property type="entry name" value="2_5_RNA_ligase2"/>
    <property type="match status" value="1"/>
</dbReference>
<evidence type="ECO:0000313" key="4">
    <source>
        <dbReference type="Proteomes" id="UP000233535"/>
    </source>
</evidence>
<dbReference type="InterPro" id="IPR009097">
    <property type="entry name" value="Cyclic_Pdiesterase"/>
</dbReference>
<feature type="short sequence motif" description="HXTX 2" evidence="2">
    <location>
        <begin position="128"/>
        <end position="131"/>
    </location>
</feature>
<comment type="similarity">
    <text evidence="2">Belongs to the 2H phosphoesterase superfamily. ThpR family.</text>
</comment>
<reference evidence="3 4" key="1">
    <citation type="journal article" date="2017" name="Front. Microbiol.">
        <title>Labilibaculum manganireducens gen. nov., sp. nov. and Labilibaculum filiforme sp. nov., Novel Bacteroidetes Isolated from Subsurface Sediments of the Baltic Sea.</title>
        <authorList>
            <person name="Vandieken V."/>
            <person name="Marshall I.P."/>
            <person name="Niemann H."/>
            <person name="Engelen B."/>
            <person name="Cypionka H."/>
        </authorList>
    </citation>
    <scope>NUCLEOTIDE SEQUENCE [LARGE SCALE GENOMIC DNA]</scope>
    <source>
        <strain evidence="3 4">59.16B</strain>
    </source>
</reference>
<evidence type="ECO:0000256" key="1">
    <source>
        <dbReference type="ARBA" id="ARBA00022801"/>
    </source>
</evidence>
<dbReference type="GO" id="GO:0008664">
    <property type="term" value="F:RNA 2',3'-cyclic 3'-phosphodiesterase activity"/>
    <property type="evidence" value="ECO:0007669"/>
    <property type="project" value="UniProtKB-EC"/>
</dbReference>
<feature type="active site" description="Proton donor" evidence="2">
    <location>
        <position position="43"/>
    </location>
</feature>
<name>A0A2N3HQN9_9BACT</name>
<dbReference type="Gene3D" id="3.90.1140.10">
    <property type="entry name" value="Cyclic phosphodiesterase"/>
    <property type="match status" value="1"/>
</dbReference>
<sequence>MKTKRIFVAIKIDNTNEINKVFREVGFDLIKERIKWVDKKGLHLTLLFIGETDVEEIEAITDKLRIIVSEFRAFHLNLKSLGAFPSLEQATILWIGIQAEAGLFELQKEIHAQLLKNKPADDYNYTPHVTIGRSKGGVKYFVKGKKSLLNLKDWEDRDLLIEKLVLMESTRTKQGAIYRVLEYLPLKK</sequence>
<feature type="short sequence motif" description="HXTX 1" evidence="2">
    <location>
        <begin position="43"/>
        <end position="46"/>
    </location>
</feature>
<dbReference type="PANTHER" id="PTHR35561">
    <property type="entry name" value="RNA 2',3'-CYCLIC PHOSPHODIESTERASE"/>
    <property type="match status" value="1"/>
</dbReference>
<dbReference type="Proteomes" id="UP000233535">
    <property type="component" value="Unassembled WGS sequence"/>
</dbReference>
<keyword evidence="1 2" id="KW-0378">Hydrolase</keyword>
<dbReference type="AlphaFoldDB" id="A0A2N3HQN9"/>
<feature type="active site" description="Proton acceptor" evidence="2">
    <location>
        <position position="128"/>
    </location>
</feature>
<dbReference type="InterPro" id="IPR004175">
    <property type="entry name" value="RNA_CPDase"/>
</dbReference>